<evidence type="ECO:0000313" key="7">
    <source>
        <dbReference type="EMBL" id="KAG0281061.1"/>
    </source>
</evidence>
<dbReference type="GO" id="GO:0000445">
    <property type="term" value="C:THO complex part of transcription export complex"/>
    <property type="evidence" value="ECO:0007669"/>
    <property type="project" value="InterPro"/>
</dbReference>
<evidence type="ECO:0000256" key="5">
    <source>
        <dbReference type="SAM" id="Coils"/>
    </source>
</evidence>
<sequence length="337" mass="37841">MSTRLLLALKLDNVIRTRLSVNERPLRRLTQRFQKWTGVLVTGSKEDIENGLQGLLMEISQFELGLSKSTLVAEMAERERQHYHEERHQIEDSIALSQEELETLAHDLEEAKQERTNKIEYDQLAAQVLQFPSRESNQQSIAQLNAEIQELENEAALQSQLMDLRKKQFFTALLCLQSTQESIREDRREEEKRMYLKRSQIDDPLEDHDEDDEGGFIENMDGVEALGGEHVAGRTETPQLAPALERVYSQDGHVASPYANRGRGGSSSPGRPEGHDEAEVEDGGVDGEVFMLDLHPNTHRGGGGTPGRSNYLATPTPPIRSLTGTPNPTDTAMDTFP</sequence>
<reference evidence="7" key="1">
    <citation type="journal article" date="2020" name="Fungal Divers.">
        <title>Resolving the Mortierellaceae phylogeny through synthesis of multi-gene phylogenetics and phylogenomics.</title>
        <authorList>
            <person name="Vandepol N."/>
            <person name="Liber J."/>
            <person name="Desiro A."/>
            <person name="Na H."/>
            <person name="Kennedy M."/>
            <person name="Barry K."/>
            <person name="Grigoriev I.V."/>
            <person name="Miller A.N."/>
            <person name="O'Donnell K."/>
            <person name="Stajich J.E."/>
            <person name="Bonito G."/>
        </authorList>
    </citation>
    <scope>NUCLEOTIDE SEQUENCE</scope>
    <source>
        <strain evidence="7">NRRL 28262</strain>
    </source>
</reference>
<protein>
    <submittedName>
        <fullName evidence="7">THO complex subunit 7</fullName>
    </submittedName>
</protein>
<evidence type="ECO:0000256" key="1">
    <source>
        <dbReference type="ARBA" id="ARBA00004123"/>
    </source>
</evidence>
<name>A0AAD4DL64_9FUNG</name>
<evidence type="ECO:0000313" key="8">
    <source>
        <dbReference type="Proteomes" id="UP001194580"/>
    </source>
</evidence>
<comment type="similarity">
    <text evidence="2">Belongs to the THOC7 family.</text>
</comment>
<feature type="compositionally biased region" description="Polar residues" evidence="6">
    <location>
        <begin position="322"/>
        <end position="337"/>
    </location>
</feature>
<dbReference type="Pfam" id="PF05615">
    <property type="entry name" value="THOC7"/>
    <property type="match status" value="1"/>
</dbReference>
<dbReference type="Proteomes" id="UP001194580">
    <property type="component" value="Unassembled WGS sequence"/>
</dbReference>
<comment type="caution">
    <text evidence="7">The sequence shown here is derived from an EMBL/GenBank/DDBJ whole genome shotgun (WGS) entry which is preliminary data.</text>
</comment>
<evidence type="ECO:0000256" key="6">
    <source>
        <dbReference type="SAM" id="MobiDB-lite"/>
    </source>
</evidence>
<dbReference type="GO" id="GO:0006397">
    <property type="term" value="P:mRNA processing"/>
    <property type="evidence" value="ECO:0007669"/>
    <property type="project" value="InterPro"/>
</dbReference>
<keyword evidence="4" id="KW-0539">Nucleus</keyword>
<dbReference type="InterPro" id="IPR008501">
    <property type="entry name" value="THOC7/Mft1"/>
</dbReference>
<dbReference type="AlphaFoldDB" id="A0AAD4DL64"/>
<dbReference type="PANTHER" id="PTHR23405">
    <property type="entry name" value="MAINTENANCE OF KILLER 16 MAK16 PROTEIN-RELATED"/>
    <property type="match status" value="1"/>
</dbReference>
<keyword evidence="8" id="KW-1185">Reference proteome</keyword>
<evidence type="ECO:0000256" key="2">
    <source>
        <dbReference type="ARBA" id="ARBA00006482"/>
    </source>
</evidence>
<feature type="coiled-coil region" evidence="5">
    <location>
        <begin position="73"/>
        <end position="161"/>
    </location>
</feature>
<gene>
    <name evidence="7" type="primary">THOC7</name>
    <name evidence="7" type="ORF">BGZ95_007084</name>
</gene>
<comment type="subcellular location">
    <subcellularLocation>
        <location evidence="1">Nucleus</location>
    </subcellularLocation>
</comment>
<accession>A0AAD4DL64</accession>
<evidence type="ECO:0000256" key="4">
    <source>
        <dbReference type="ARBA" id="ARBA00023242"/>
    </source>
</evidence>
<organism evidence="7 8">
    <name type="scientific">Linnemannia exigua</name>
    <dbReference type="NCBI Taxonomy" id="604196"/>
    <lineage>
        <taxon>Eukaryota</taxon>
        <taxon>Fungi</taxon>
        <taxon>Fungi incertae sedis</taxon>
        <taxon>Mucoromycota</taxon>
        <taxon>Mortierellomycotina</taxon>
        <taxon>Mortierellomycetes</taxon>
        <taxon>Mortierellales</taxon>
        <taxon>Mortierellaceae</taxon>
        <taxon>Linnemannia</taxon>
    </lineage>
</organism>
<dbReference type="EMBL" id="JAAAIL010000034">
    <property type="protein sequence ID" value="KAG0281061.1"/>
    <property type="molecule type" value="Genomic_DNA"/>
</dbReference>
<keyword evidence="3 5" id="KW-0175">Coiled coil</keyword>
<proteinExistence type="inferred from homology"/>
<dbReference type="PANTHER" id="PTHR23405:SF5">
    <property type="entry name" value="THO COMPLEX SUBUNIT 7 HOMOLOG"/>
    <property type="match status" value="1"/>
</dbReference>
<feature type="region of interest" description="Disordered" evidence="6">
    <location>
        <begin position="254"/>
        <end position="337"/>
    </location>
</feature>
<dbReference type="GO" id="GO:0006406">
    <property type="term" value="P:mRNA export from nucleus"/>
    <property type="evidence" value="ECO:0007669"/>
    <property type="project" value="TreeGrafter"/>
</dbReference>
<evidence type="ECO:0000256" key="3">
    <source>
        <dbReference type="ARBA" id="ARBA00023054"/>
    </source>
</evidence>